<accession>A0AA38GGI8</accession>
<name>A0AA38GGI8_TAXCH</name>
<dbReference type="EMBL" id="JAHRHJ020000003">
    <property type="protein sequence ID" value="KAH9321497.1"/>
    <property type="molecule type" value="Genomic_DNA"/>
</dbReference>
<sequence length="60" mass="7019">MVYMVDDEEVENFDIDHSEGTREVLDNADEKARAYHEPMKMKKVNINMDVEPKEAIIGDY</sequence>
<gene>
    <name evidence="1" type="ORF">KI387_016136</name>
</gene>
<dbReference type="AlphaFoldDB" id="A0AA38GGI8"/>
<organism evidence="1 2">
    <name type="scientific">Taxus chinensis</name>
    <name type="common">Chinese yew</name>
    <name type="synonym">Taxus wallichiana var. chinensis</name>
    <dbReference type="NCBI Taxonomy" id="29808"/>
    <lineage>
        <taxon>Eukaryota</taxon>
        <taxon>Viridiplantae</taxon>
        <taxon>Streptophyta</taxon>
        <taxon>Embryophyta</taxon>
        <taxon>Tracheophyta</taxon>
        <taxon>Spermatophyta</taxon>
        <taxon>Pinopsida</taxon>
        <taxon>Pinidae</taxon>
        <taxon>Conifers II</taxon>
        <taxon>Cupressales</taxon>
        <taxon>Taxaceae</taxon>
        <taxon>Taxus</taxon>
    </lineage>
</organism>
<evidence type="ECO:0000313" key="1">
    <source>
        <dbReference type="EMBL" id="KAH9321497.1"/>
    </source>
</evidence>
<keyword evidence="2" id="KW-1185">Reference proteome</keyword>
<proteinExistence type="predicted"/>
<comment type="caution">
    <text evidence="1">The sequence shown here is derived from an EMBL/GenBank/DDBJ whole genome shotgun (WGS) entry which is preliminary data.</text>
</comment>
<reference evidence="1 2" key="1">
    <citation type="journal article" date="2021" name="Nat. Plants">
        <title>The Taxus genome provides insights into paclitaxel biosynthesis.</title>
        <authorList>
            <person name="Xiong X."/>
            <person name="Gou J."/>
            <person name="Liao Q."/>
            <person name="Li Y."/>
            <person name="Zhou Q."/>
            <person name="Bi G."/>
            <person name="Li C."/>
            <person name="Du R."/>
            <person name="Wang X."/>
            <person name="Sun T."/>
            <person name="Guo L."/>
            <person name="Liang H."/>
            <person name="Lu P."/>
            <person name="Wu Y."/>
            <person name="Zhang Z."/>
            <person name="Ro D.K."/>
            <person name="Shang Y."/>
            <person name="Huang S."/>
            <person name="Yan J."/>
        </authorList>
    </citation>
    <scope>NUCLEOTIDE SEQUENCE [LARGE SCALE GENOMIC DNA]</scope>
    <source>
        <strain evidence="1">Ta-2019</strain>
    </source>
</reference>
<dbReference type="Proteomes" id="UP000824469">
    <property type="component" value="Unassembled WGS sequence"/>
</dbReference>
<protein>
    <submittedName>
        <fullName evidence="1">Uncharacterized protein</fullName>
    </submittedName>
</protein>
<feature type="non-terminal residue" evidence="1">
    <location>
        <position position="60"/>
    </location>
</feature>
<evidence type="ECO:0000313" key="2">
    <source>
        <dbReference type="Proteomes" id="UP000824469"/>
    </source>
</evidence>